<dbReference type="Gene3D" id="2.170.120.40">
    <property type="entry name" value="YbbR-like domain"/>
    <property type="match status" value="1"/>
</dbReference>
<name>A0AB33IV99_9BACT</name>
<gene>
    <name evidence="2" type="ORF">GTC17254_00940</name>
</gene>
<evidence type="ECO:0000313" key="2">
    <source>
        <dbReference type="EMBL" id="BFO72497.1"/>
    </source>
</evidence>
<dbReference type="InterPro" id="IPR053154">
    <property type="entry name" value="c-di-AMP_regulator"/>
</dbReference>
<dbReference type="EMBL" id="AP035786">
    <property type="protein sequence ID" value="BFO72497.1"/>
    <property type="molecule type" value="Genomic_DNA"/>
</dbReference>
<reference evidence="2" key="1">
    <citation type="submission" date="2024-07" db="EMBL/GenBank/DDBJ databases">
        <title>Complete genome sequence of Prevotella sp. YM-2024 GTC17254.</title>
        <authorList>
            <person name="Hayashi M."/>
            <person name="Muto Y."/>
            <person name="Tanaka K."/>
            <person name="Niwa H."/>
        </authorList>
    </citation>
    <scope>NUCLEOTIDE SEQUENCE</scope>
    <source>
        <strain evidence="2">GTC17254</strain>
    </source>
</reference>
<keyword evidence="1" id="KW-0812">Transmembrane</keyword>
<keyword evidence="1" id="KW-1133">Transmembrane helix</keyword>
<dbReference type="AlphaFoldDB" id="A0AB33IV99"/>
<keyword evidence="1" id="KW-0472">Membrane</keyword>
<organism evidence="2">
    <name type="scientific">Prevotella sp. GTC17254</name>
    <dbReference type="NCBI Taxonomy" id="3236794"/>
    <lineage>
        <taxon>Bacteria</taxon>
        <taxon>Pseudomonadati</taxon>
        <taxon>Bacteroidota</taxon>
        <taxon>Bacteroidia</taxon>
        <taxon>Bacteroidales</taxon>
        <taxon>Prevotellaceae</taxon>
        <taxon>Prevotella</taxon>
    </lineage>
</organism>
<proteinExistence type="predicted"/>
<evidence type="ECO:0000256" key="1">
    <source>
        <dbReference type="SAM" id="Phobius"/>
    </source>
</evidence>
<dbReference type="Gene3D" id="2.170.120.30">
    <property type="match status" value="1"/>
</dbReference>
<dbReference type="PANTHER" id="PTHR37804:SF1">
    <property type="entry name" value="CDAA REGULATORY PROTEIN CDAR"/>
    <property type="match status" value="1"/>
</dbReference>
<protein>
    <submittedName>
        <fullName evidence="2">YbbR-like domain-containing protein</fullName>
    </submittedName>
</protein>
<accession>A0AB33IV99</accession>
<feature type="transmembrane region" description="Helical" evidence="1">
    <location>
        <begin position="20"/>
        <end position="40"/>
    </location>
</feature>
<dbReference type="PANTHER" id="PTHR37804">
    <property type="entry name" value="CDAA REGULATORY PROTEIN CDAR"/>
    <property type="match status" value="1"/>
</dbReference>
<sequence>MLKAMRQIYQKTRNFLFSLVNREFLVFLFFLALSGGFWLLTSLNETYEAEVAVPVRLVGVPRNVVITNDMTDTVRVMVRDKGFTIATYLHSDRIRPLVFNFSAYANTAAGKGAISASDLQKQLYPMLYGSTRMTSLKPDRLSFFFNYGESKKVPVRLHGNIKAGKSYYLAQTRFWPEYVTVYASRQILDSIQSVYTVPVTHTHLQDTLIERVALRHIQGAKCIPAVVKVGFYPDILTEETVSVPIEAVNMPAGKILRTFPSRVNVIFTVGASMFRRIGPEQFRVVADYNDIVSQHTDKCPLHLRVYPHGVRGVKLEISQIDYLIEQQ</sequence>